<dbReference type="AlphaFoldDB" id="A0A379CAN7"/>
<sequence>MIKFIKITLLLSIFSLISGTSVAKDRDIARLNGGDFTPFVNKSAVYTLNDSDEAGLFNFTNDIRQAVGSNVHKKVTLVYEKNYKKQALIVRKGLIKKGVLPERIRLIYKKRAIYPLYAKVHSIAKQKSNCRDKRTDLVFNEARGSCAVDSNRRVQSKY</sequence>
<evidence type="ECO:0000313" key="2">
    <source>
        <dbReference type="EMBL" id="SUB58805.1"/>
    </source>
</evidence>
<keyword evidence="1" id="KW-0732">Signal</keyword>
<dbReference type="Proteomes" id="UP000255417">
    <property type="component" value="Unassembled WGS sequence"/>
</dbReference>
<protein>
    <submittedName>
        <fullName evidence="2">Uncharacterized protein</fullName>
    </submittedName>
</protein>
<dbReference type="RefSeq" id="WP_115315315.1">
    <property type="nucleotide sequence ID" value="NZ_LWIF01000001.1"/>
</dbReference>
<dbReference type="Pfam" id="PF16971">
    <property type="entry name" value="RcpB"/>
    <property type="match status" value="1"/>
</dbReference>
<accession>A0A379CAN7</accession>
<dbReference type="OrthoDB" id="5679242at2"/>
<proteinExistence type="predicted"/>
<feature type="signal peptide" evidence="1">
    <location>
        <begin position="1"/>
        <end position="23"/>
    </location>
</feature>
<dbReference type="InterPro" id="IPR031579">
    <property type="entry name" value="RcpB"/>
</dbReference>
<evidence type="ECO:0000256" key="1">
    <source>
        <dbReference type="SAM" id="SignalP"/>
    </source>
</evidence>
<gene>
    <name evidence="2" type="ORF">NCTC12872_00773</name>
</gene>
<organism evidence="2 3">
    <name type="scientific">Phocoenobacter uteri</name>
    <dbReference type="NCBI Taxonomy" id="146806"/>
    <lineage>
        <taxon>Bacteria</taxon>
        <taxon>Pseudomonadati</taxon>
        <taxon>Pseudomonadota</taxon>
        <taxon>Gammaproteobacteria</taxon>
        <taxon>Pasteurellales</taxon>
        <taxon>Pasteurellaceae</taxon>
        <taxon>Phocoenobacter</taxon>
    </lineage>
</organism>
<feature type="chain" id="PRO_5016656236" evidence="1">
    <location>
        <begin position="24"/>
        <end position="158"/>
    </location>
</feature>
<reference evidence="2 3" key="1">
    <citation type="submission" date="2018-06" db="EMBL/GenBank/DDBJ databases">
        <authorList>
            <consortium name="Pathogen Informatics"/>
            <person name="Doyle S."/>
        </authorList>
    </citation>
    <scope>NUCLEOTIDE SEQUENCE [LARGE SCALE GENOMIC DNA]</scope>
    <source>
        <strain evidence="2 3">NCTC12872</strain>
    </source>
</reference>
<dbReference type="EMBL" id="UGTA01000001">
    <property type="protein sequence ID" value="SUB58805.1"/>
    <property type="molecule type" value="Genomic_DNA"/>
</dbReference>
<name>A0A379CAN7_9PAST</name>
<evidence type="ECO:0000313" key="3">
    <source>
        <dbReference type="Proteomes" id="UP000255417"/>
    </source>
</evidence>
<keyword evidence="3" id="KW-1185">Reference proteome</keyword>